<dbReference type="AlphaFoldDB" id="A0A382HGX2"/>
<sequence length="174" mass="19542">MKLNIFIKKVFFIVVLFLFFFPVHSEEKQISVNEHKFNFYSGMFDFSDDGKSSAIFGFQHQNESLLRDSFLGTLSPVTGALITADNATYVYTGVQAQYKVGKINLTPSFTPGLYSEGNGKDLGHIVEFKSEIQLSIDLLNNSELGFSYNHISNASLGEKNPGANSYMFNFLKNF</sequence>
<dbReference type="InterPro" id="IPR018550">
    <property type="entry name" value="Lipid-A_deacylase-rel"/>
</dbReference>
<accession>A0A382HGX2</accession>
<gene>
    <name evidence="1" type="ORF">METZ01_LOCUS239303</name>
</gene>
<organism evidence="1">
    <name type="scientific">marine metagenome</name>
    <dbReference type="NCBI Taxonomy" id="408172"/>
    <lineage>
        <taxon>unclassified sequences</taxon>
        <taxon>metagenomes</taxon>
        <taxon>ecological metagenomes</taxon>
    </lineage>
</organism>
<proteinExistence type="predicted"/>
<dbReference type="Gene3D" id="2.40.160.20">
    <property type="match status" value="1"/>
</dbReference>
<protein>
    <recommendedName>
        <fullName evidence="2">Acyloxyacyl hydrolase</fullName>
    </recommendedName>
</protein>
<evidence type="ECO:0008006" key="2">
    <source>
        <dbReference type="Google" id="ProtNLM"/>
    </source>
</evidence>
<dbReference type="Pfam" id="PF09411">
    <property type="entry name" value="PagL"/>
    <property type="match status" value="1"/>
</dbReference>
<name>A0A382HGX2_9ZZZZ</name>
<evidence type="ECO:0000313" key="1">
    <source>
        <dbReference type="EMBL" id="SVB86449.1"/>
    </source>
</evidence>
<dbReference type="EMBL" id="UINC01061167">
    <property type="protein sequence ID" value="SVB86449.1"/>
    <property type="molecule type" value="Genomic_DNA"/>
</dbReference>
<reference evidence="1" key="1">
    <citation type="submission" date="2018-05" db="EMBL/GenBank/DDBJ databases">
        <authorList>
            <person name="Lanie J.A."/>
            <person name="Ng W.-L."/>
            <person name="Kazmierczak K.M."/>
            <person name="Andrzejewski T.M."/>
            <person name="Davidsen T.M."/>
            <person name="Wayne K.J."/>
            <person name="Tettelin H."/>
            <person name="Glass J.I."/>
            <person name="Rusch D."/>
            <person name="Podicherti R."/>
            <person name="Tsui H.-C.T."/>
            <person name="Winkler M.E."/>
        </authorList>
    </citation>
    <scope>NUCLEOTIDE SEQUENCE</scope>
</reference>